<evidence type="ECO:0000313" key="5">
    <source>
        <dbReference type="EMBL" id="GLT20549.1"/>
    </source>
</evidence>
<keyword evidence="2 5" id="KW-0808">Transferase</keyword>
<dbReference type="CDD" id="cd03349">
    <property type="entry name" value="LbH_XAT"/>
    <property type="match status" value="1"/>
</dbReference>
<dbReference type="GO" id="GO:0016740">
    <property type="term" value="F:transferase activity"/>
    <property type="evidence" value="ECO:0007669"/>
    <property type="project" value="UniProtKB-KW"/>
</dbReference>
<dbReference type="Pfam" id="PF00132">
    <property type="entry name" value="Hexapep"/>
    <property type="match status" value="1"/>
</dbReference>
<dbReference type="PROSITE" id="PS00101">
    <property type="entry name" value="HEXAPEP_TRANSFERASES"/>
    <property type="match status" value="1"/>
</dbReference>
<dbReference type="InterPro" id="IPR001451">
    <property type="entry name" value="Hexapep"/>
</dbReference>
<keyword evidence="4" id="KW-0012">Acyltransferase</keyword>
<dbReference type="PANTHER" id="PTHR43300">
    <property type="entry name" value="ACETYLTRANSFERASE"/>
    <property type="match status" value="1"/>
</dbReference>
<dbReference type="InterPro" id="IPR050179">
    <property type="entry name" value="Trans_hexapeptide_repeat"/>
</dbReference>
<dbReference type="Proteomes" id="UP001157138">
    <property type="component" value="Unassembled WGS sequence"/>
</dbReference>
<sequence length="214" mass="24523">MNKRKKRMTISLNRKISGLNISINRRIFDNIKLPLQKVEIEEYCNFGASKGMWSMGYMSYSYSVLPLDTKVGRYCSLAHGISFMGVQHPIERFTTSPITYEKSFYDDLGIDKVDIPDTDETHIGHDVWIGQNVTVKKGVKIGNGAIVACNSVVTKDVEPYSVVGGIPARLIKYRFSKDRIERLQKSLWWNYDLKRLNITRNRSGPRFSDMTLSD</sequence>
<name>A0ABQ6F5L0_9VIBR</name>
<accession>A0ABQ6F5L0</accession>
<evidence type="ECO:0000256" key="2">
    <source>
        <dbReference type="ARBA" id="ARBA00022679"/>
    </source>
</evidence>
<gene>
    <name evidence="5" type="ORF">GCM10007938_43340</name>
</gene>
<protein>
    <submittedName>
        <fullName evidence="5">Hexapeptide transferase</fullName>
    </submittedName>
</protein>
<reference evidence="6" key="1">
    <citation type="journal article" date="2019" name="Int. J. Syst. Evol. Microbiol.">
        <title>The Global Catalogue of Microorganisms (GCM) 10K type strain sequencing project: providing services to taxonomists for standard genome sequencing and annotation.</title>
        <authorList>
            <consortium name="The Broad Institute Genomics Platform"/>
            <consortium name="The Broad Institute Genome Sequencing Center for Infectious Disease"/>
            <person name="Wu L."/>
            <person name="Ma J."/>
        </authorList>
    </citation>
    <scope>NUCLEOTIDE SEQUENCE [LARGE SCALE GENOMIC DNA]</scope>
    <source>
        <strain evidence="6">NBRC 108723</strain>
    </source>
</reference>
<dbReference type="RefSeq" id="WP_284194375.1">
    <property type="nucleotide sequence ID" value="NZ_BSPW01000124.1"/>
</dbReference>
<organism evidence="5 6">
    <name type="scientific">Vibrio zhanjiangensis</name>
    <dbReference type="NCBI Taxonomy" id="1046128"/>
    <lineage>
        <taxon>Bacteria</taxon>
        <taxon>Pseudomonadati</taxon>
        <taxon>Pseudomonadota</taxon>
        <taxon>Gammaproteobacteria</taxon>
        <taxon>Vibrionales</taxon>
        <taxon>Vibrionaceae</taxon>
        <taxon>Vibrio</taxon>
    </lineage>
</organism>
<evidence type="ECO:0000256" key="3">
    <source>
        <dbReference type="ARBA" id="ARBA00022737"/>
    </source>
</evidence>
<dbReference type="EMBL" id="BSPW01000124">
    <property type="protein sequence ID" value="GLT20549.1"/>
    <property type="molecule type" value="Genomic_DNA"/>
</dbReference>
<dbReference type="SUPFAM" id="SSF51161">
    <property type="entry name" value="Trimeric LpxA-like enzymes"/>
    <property type="match status" value="1"/>
</dbReference>
<dbReference type="PANTHER" id="PTHR43300:SF11">
    <property type="entry name" value="ACETYLTRANSFERASE RV3034C-RELATED"/>
    <property type="match status" value="1"/>
</dbReference>
<dbReference type="Gene3D" id="2.160.10.10">
    <property type="entry name" value="Hexapeptide repeat proteins"/>
    <property type="match status" value="1"/>
</dbReference>
<dbReference type="InterPro" id="IPR011004">
    <property type="entry name" value="Trimer_LpxA-like_sf"/>
</dbReference>
<evidence type="ECO:0000256" key="4">
    <source>
        <dbReference type="ARBA" id="ARBA00023315"/>
    </source>
</evidence>
<comment type="similarity">
    <text evidence="1">Belongs to the transferase hexapeptide repeat family.</text>
</comment>
<keyword evidence="3" id="KW-0677">Repeat</keyword>
<dbReference type="InterPro" id="IPR018357">
    <property type="entry name" value="Hexapep_transf_CS"/>
</dbReference>
<proteinExistence type="inferred from homology"/>
<evidence type="ECO:0000313" key="6">
    <source>
        <dbReference type="Proteomes" id="UP001157138"/>
    </source>
</evidence>
<evidence type="ECO:0000256" key="1">
    <source>
        <dbReference type="ARBA" id="ARBA00007274"/>
    </source>
</evidence>
<comment type="caution">
    <text evidence="5">The sequence shown here is derived from an EMBL/GenBank/DDBJ whole genome shotgun (WGS) entry which is preliminary data.</text>
</comment>
<keyword evidence="6" id="KW-1185">Reference proteome</keyword>